<gene>
    <name evidence="1" type="ORF">S03H2_43690</name>
</gene>
<accession>X1HSQ7</accession>
<name>X1HSQ7_9ZZZZ</name>
<dbReference type="AlphaFoldDB" id="X1HSQ7"/>
<dbReference type="EMBL" id="BARU01027284">
    <property type="protein sequence ID" value="GAH72477.1"/>
    <property type="molecule type" value="Genomic_DNA"/>
</dbReference>
<protein>
    <submittedName>
        <fullName evidence="1">Uncharacterized protein</fullName>
    </submittedName>
</protein>
<organism evidence="1">
    <name type="scientific">marine sediment metagenome</name>
    <dbReference type="NCBI Taxonomy" id="412755"/>
    <lineage>
        <taxon>unclassified sequences</taxon>
        <taxon>metagenomes</taxon>
        <taxon>ecological metagenomes</taxon>
    </lineage>
</organism>
<reference evidence="1" key="1">
    <citation type="journal article" date="2014" name="Front. Microbiol.">
        <title>High frequency of phylogenetically diverse reductive dehalogenase-homologous genes in deep subseafloor sedimentary metagenomes.</title>
        <authorList>
            <person name="Kawai M."/>
            <person name="Futagami T."/>
            <person name="Toyoda A."/>
            <person name="Takaki Y."/>
            <person name="Nishi S."/>
            <person name="Hori S."/>
            <person name="Arai W."/>
            <person name="Tsubouchi T."/>
            <person name="Morono Y."/>
            <person name="Uchiyama I."/>
            <person name="Ito T."/>
            <person name="Fujiyama A."/>
            <person name="Inagaki F."/>
            <person name="Takami H."/>
        </authorList>
    </citation>
    <scope>NUCLEOTIDE SEQUENCE</scope>
    <source>
        <strain evidence="1">Expedition CK06-06</strain>
    </source>
</reference>
<sequence>MLKINDLSLDKLRGSSDILPSKAKAQVLLEKLFNGEIDNSTFNAGIELLRQDNKHKGAPDGYADVTTNGLCYDKLRGSYDKSIFVDRFFSIFLAKIH</sequence>
<evidence type="ECO:0000313" key="1">
    <source>
        <dbReference type="EMBL" id="GAH72477.1"/>
    </source>
</evidence>
<proteinExistence type="predicted"/>
<feature type="non-terminal residue" evidence="1">
    <location>
        <position position="97"/>
    </location>
</feature>
<comment type="caution">
    <text evidence="1">The sequence shown here is derived from an EMBL/GenBank/DDBJ whole genome shotgun (WGS) entry which is preliminary data.</text>
</comment>